<evidence type="ECO:0000313" key="4">
    <source>
        <dbReference type="Proteomes" id="UP001652431"/>
    </source>
</evidence>
<dbReference type="CDD" id="cd03811">
    <property type="entry name" value="GT4_GT28_WabH-like"/>
    <property type="match status" value="1"/>
</dbReference>
<keyword evidence="4" id="KW-1185">Reference proteome</keyword>
<dbReference type="InterPro" id="IPR001296">
    <property type="entry name" value="Glyco_trans_1"/>
</dbReference>
<dbReference type="RefSeq" id="WP_158370398.1">
    <property type="nucleotide sequence ID" value="NZ_JAOQJU010000011.1"/>
</dbReference>
<comment type="caution">
    <text evidence="3">The sequence shown here is derived from an EMBL/GenBank/DDBJ whole genome shotgun (WGS) entry which is preliminary data.</text>
</comment>
<dbReference type="Pfam" id="PF00534">
    <property type="entry name" value="Glycos_transf_1"/>
    <property type="match status" value="1"/>
</dbReference>
<sequence length="398" mass="46375">MQEVKKILFVMPYLGCGGVEATFFSLLDVMDRKRCEITLLILEDKGQFRNRIPKDIKVRYIEIPKKERGIFFGKKKMLKEHLGHGRIWKIPGYLLYNMQISLTEDRVKNAAYFSHIADSIPEFEGEYDLAVDYFGYATFTTFYVAEKVHAKRKVTWLHSIFSRFSPQAFEKWYRKMDVIYAVSQMVKSDFETIFPQIDCVKLFYNIIDPGMIRRKANKICNFDDGYKGMKILTVGRLCGEKGIDLAIEAYKRLIKEGYVFRWYVIGGGSLESIQMYKKLLLPNDNNFVFLGIKDNPYVYMRQCDIYVQPSRFEGYCTTTNEARILGCPIVTTDVSGAREQIQDGKTGLIVESTVEGIYKGVKELLDNPELRKEFTENLKFIDCDTRKEVKKIYRLLDN</sequence>
<proteinExistence type="predicted"/>
<dbReference type="Proteomes" id="UP001652431">
    <property type="component" value="Unassembled WGS sequence"/>
</dbReference>
<dbReference type="SUPFAM" id="SSF53756">
    <property type="entry name" value="UDP-Glycosyltransferase/glycogen phosphorylase"/>
    <property type="match status" value="1"/>
</dbReference>
<keyword evidence="1" id="KW-0812">Transmembrane</keyword>
<feature type="domain" description="Glycosyl transferase family 1" evidence="2">
    <location>
        <begin position="230"/>
        <end position="377"/>
    </location>
</feature>
<keyword evidence="1" id="KW-0472">Membrane</keyword>
<name>A0ABT2RNG7_9FIRM</name>
<accession>A0ABT2RNG7</accession>
<evidence type="ECO:0000313" key="3">
    <source>
        <dbReference type="EMBL" id="MCU6686958.1"/>
    </source>
</evidence>
<dbReference type="Gene3D" id="3.40.50.2000">
    <property type="entry name" value="Glycogen Phosphorylase B"/>
    <property type="match status" value="2"/>
</dbReference>
<gene>
    <name evidence="3" type="ORF">OCV99_10430</name>
</gene>
<evidence type="ECO:0000259" key="2">
    <source>
        <dbReference type="Pfam" id="PF00534"/>
    </source>
</evidence>
<protein>
    <submittedName>
        <fullName evidence="3">Glycosyltransferase</fullName>
    </submittedName>
</protein>
<feature type="transmembrane region" description="Helical" evidence="1">
    <location>
        <begin position="7"/>
        <end position="27"/>
    </location>
</feature>
<dbReference type="PANTHER" id="PTHR12526">
    <property type="entry name" value="GLYCOSYLTRANSFERASE"/>
    <property type="match status" value="1"/>
</dbReference>
<reference evidence="3 4" key="1">
    <citation type="journal article" date="2021" name="ISME Commun">
        <title>Automated analysis of genomic sequences facilitates high-throughput and comprehensive description of bacteria.</title>
        <authorList>
            <person name="Hitch T.C.A."/>
        </authorList>
    </citation>
    <scope>NUCLEOTIDE SEQUENCE [LARGE SCALE GENOMIC DNA]</scope>
    <source>
        <strain evidence="3 4">Sanger_03</strain>
    </source>
</reference>
<dbReference type="EMBL" id="JAOQJU010000011">
    <property type="protein sequence ID" value="MCU6686958.1"/>
    <property type="molecule type" value="Genomic_DNA"/>
</dbReference>
<keyword evidence="1" id="KW-1133">Transmembrane helix</keyword>
<evidence type="ECO:0000256" key="1">
    <source>
        <dbReference type="SAM" id="Phobius"/>
    </source>
</evidence>
<organism evidence="3 4">
    <name type="scientific">Dorea acetigenes</name>
    <dbReference type="NCBI Taxonomy" id="2981787"/>
    <lineage>
        <taxon>Bacteria</taxon>
        <taxon>Bacillati</taxon>
        <taxon>Bacillota</taxon>
        <taxon>Clostridia</taxon>
        <taxon>Lachnospirales</taxon>
        <taxon>Lachnospiraceae</taxon>
        <taxon>Dorea</taxon>
    </lineage>
</organism>